<organism evidence="1 2">
    <name type="scientific">Sulfitobacter dubius</name>
    <dbReference type="NCBI Taxonomy" id="218673"/>
    <lineage>
        <taxon>Bacteria</taxon>
        <taxon>Pseudomonadati</taxon>
        <taxon>Pseudomonadota</taxon>
        <taxon>Alphaproteobacteria</taxon>
        <taxon>Rhodobacterales</taxon>
        <taxon>Roseobacteraceae</taxon>
        <taxon>Sulfitobacter</taxon>
    </lineage>
</organism>
<protein>
    <submittedName>
        <fullName evidence="1">Uncharacterized protein</fullName>
    </submittedName>
</protein>
<keyword evidence="2" id="KW-1185">Reference proteome</keyword>
<evidence type="ECO:0000313" key="2">
    <source>
        <dbReference type="Proteomes" id="UP000831019"/>
    </source>
</evidence>
<evidence type="ECO:0000313" key="1">
    <source>
        <dbReference type="EMBL" id="UOA14119.1"/>
    </source>
</evidence>
<reference evidence="2" key="1">
    <citation type="journal article" date="2022" name="Microorganisms">
        <title>Beyond the ABCs#Discovery of Three New Plasmid Types in Rhodobacterales (RepQ, RepY, RepW).</title>
        <authorList>
            <person name="Freese H.M."/>
            <person name="Ringel V."/>
            <person name="Overmann J."/>
            <person name="Petersen J."/>
        </authorList>
    </citation>
    <scope>NUCLEOTIDE SEQUENCE [LARGE SCALE GENOMIC DNA]</scope>
    <source>
        <strain evidence="2">DSM 109990</strain>
    </source>
</reference>
<sequence>MLSPHLFANQHSLAEVLPPRMTRLARVRPWGRYKSVGGAVIVQSSAKHEDHTPSPVGQRTRPLASLSDFLLMWSFWRRASNRRTGWEPYANQGVGRLVNSSEGTGSCPFVILFSRLARQPGLPPVATTSANKVWAAQPLAQAQPQLPAGRWRRVLRSVRQATSPIASSTPANANLSLRTALSAIGVGRASDPSNTTFTGTAQPRLTRHFALPVTVKGTADV</sequence>
<name>A0ABY3ZHI8_9RHOB</name>
<proteinExistence type="predicted"/>
<dbReference type="EMBL" id="CP085144">
    <property type="protein sequence ID" value="UOA14119.1"/>
    <property type="molecule type" value="Genomic_DNA"/>
</dbReference>
<gene>
    <name evidence="1" type="ORF">DSM109990_00918</name>
</gene>
<accession>A0ABY3ZHI8</accession>
<dbReference type="Proteomes" id="UP000831019">
    <property type="component" value="Chromosome"/>
</dbReference>